<gene>
    <name evidence="1" type="ORF">Tco_1067808</name>
</gene>
<evidence type="ECO:0000313" key="2">
    <source>
        <dbReference type="Proteomes" id="UP001151760"/>
    </source>
</evidence>
<protein>
    <recommendedName>
        <fullName evidence="3">Reverse transcriptase domain-containing protein</fullName>
    </recommendedName>
</protein>
<organism evidence="1 2">
    <name type="scientific">Tanacetum coccineum</name>
    <dbReference type="NCBI Taxonomy" id="301880"/>
    <lineage>
        <taxon>Eukaryota</taxon>
        <taxon>Viridiplantae</taxon>
        <taxon>Streptophyta</taxon>
        <taxon>Embryophyta</taxon>
        <taxon>Tracheophyta</taxon>
        <taxon>Spermatophyta</taxon>
        <taxon>Magnoliopsida</taxon>
        <taxon>eudicotyledons</taxon>
        <taxon>Gunneridae</taxon>
        <taxon>Pentapetalae</taxon>
        <taxon>asterids</taxon>
        <taxon>campanulids</taxon>
        <taxon>Asterales</taxon>
        <taxon>Asteraceae</taxon>
        <taxon>Asteroideae</taxon>
        <taxon>Anthemideae</taxon>
        <taxon>Anthemidinae</taxon>
        <taxon>Tanacetum</taxon>
    </lineage>
</organism>
<evidence type="ECO:0008006" key="3">
    <source>
        <dbReference type="Google" id="ProtNLM"/>
    </source>
</evidence>
<comment type="caution">
    <text evidence="1">The sequence shown here is derived from an EMBL/GenBank/DDBJ whole genome shotgun (WGS) entry which is preliminary data.</text>
</comment>
<dbReference type="PANTHER" id="PTHR48475:SF1">
    <property type="entry name" value="RNASE H TYPE-1 DOMAIN-CONTAINING PROTEIN"/>
    <property type="match status" value="1"/>
</dbReference>
<keyword evidence="2" id="KW-1185">Reference proteome</keyword>
<reference evidence="1" key="2">
    <citation type="submission" date="2022-01" db="EMBL/GenBank/DDBJ databases">
        <authorList>
            <person name="Yamashiro T."/>
            <person name="Shiraishi A."/>
            <person name="Satake H."/>
            <person name="Nakayama K."/>
        </authorList>
    </citation>
    <scope>NUCLEOTIDE SEQUENCE</scope>
</reference>
<name>A0ABQ5HDY3_9ASTR</name>
<evidence type="ECO:0000313" key="1">
    <source>
        <dbReference type="EMBL" id="GJT86091.1"/>
    </source>
</evidence>
<dbReference type="Proteomes" id="UP001151760">
    <property type="component" value="Unassembled WGS sequence"/>
</dbReference>
<proteinExistence type="predicted"/>
<accession>A0ABQ5HDY3</accession>
<dbReference type="PANTHER" id="PTHR48475">
    <property type="entry name" value="RIBONUCLEASE H"/>
    <property type="match status" value="1"/>
</dbReference>
<dbReference type="EMBL" id="BQNB010019513">
    <property type="protein sequence ID" value="GJT86091.1"/>
    <property type="molecule type" value="Genomic_DNA"/>
</dbReference>
<reference evidence="1" key="1">
    <citation type="journal article" date="2022" name="Int. J. Mol. Sci.">
        <title>Draft Genome of Tanacetum Coccineum: Genomic Comparison of Closely Related Tanacetum-Family Plants.</title>
        <authorList>
            <person name="Yamashiro T."/>
            <person name="Shiraishi A."/>
            <person name="Nakayama K."/>
            <person name="Satake H."/>
        </authorList>
    </citation>
    <scope>NUCLEOTIDE SEQUENCE</scope>
</reference>
<sequence length="167" mass="19675">MGEEQESENMWKLYMDGALGSDGFRSGLMLVSPEGKEYTYTLRFKFETTNNEADATTTKEDLVEVLHEKSIAQREVADIIKEEGENWMLPIRECLLFGTLPRDLQKARKLRIKAPQYIMMDGNLYRKSYLSLWLRCVDLYKQRASFRRYTKAHVECTQDPDQWCLRL</sequence>